<dbReference type="GO" id="GO:0008820">
    <property type="term" value="F:cobinamide phosphate guanylyltransferase activity"/>
    <property type="evidence" value="ECO:0007669"/>
    <property type="project" value="UniProtKB-UniRule"/>
</dbReference>
<keyword evidence="8 14" id="KW-0169">Cobalamin biosynthesis</keyword>
<evidence type="ECO:0000256" key="15">
    <source>
        <dbReference type="PIRSR" id="PIRSR006135-1"/>
    </source>
</evidence>
<evidence type="ECO:0000256" key="11">
    <source>
        <dbReference type="ARBA" id="ARBA00022777"/>
    </source>
</evidence>
<dbReference type="GO" id="GO:0005525">
    <property type="term" value="F:GTP binding"/>
    <property type="evidence" value="ECO:0007669"/>
    <property type="project" value="UniProtKB-UniRule"/>
</dbReference>
<evidence type="ECO:0000256" key="4">
    <source>
        <dbReference type="ARBA" id="ARBA00003889"/>
    </source>
</evidence>
<keyword evidence="17" id="KW-0548">Nucleotidyltransferase</keyword>
<dbReference type="Pfam" id="PF02283">
    <property type="entry name" value="CobU"/>
    <property type="match status" value="1"/>
</dbReference>
<evidence type="ECO:0000256" key="8">
    <source>
        <dbReference type="ARBA" id="ARBA00022573"/>
    </source>
</evidence>
<evidence type="ECO:0000256" key="2">
    <source>
        <dbReference type="ARBA" id="ARBA00000711"/>
    </source>
</evidence>
<comment type="catalytic activity">
    <reaction evidence="2 14">
        <text>adenosylcob(III)inamide phosphate + GTP + H(+) = adenosylcob(III)inamide-GDP + diphosphate</text>
        <dbReference type="Rhea" id="RHEA:22712"/>
        <dbReference type="ChEBI" id="CHEBI:15378"/>
        <dbReference type="ChEBI" id="CHEBI:33019"/>
        <dbReference type="ChEBI" id="CHEBI:37565"/>
        <dbReference type="ChEBI" id="CHEBI:58502"/>
        <dbReference type="ChEBI" id="CHEBI:60487"/>
        <dbReference type="EC" id="2.7.7.62"/>
    </reaction>
</comment>
<feature type="binding site" evidence="16">
    <location>
        <position position="73"/>
    </location>
    <ligand>
        <name>GTP</name>
        <dbReference type="ChEBI" id="CHEBI:37565"/>
    </ligand>
</feature>
<dbReference type="GO" id="GO:0009236">
    <property type="term" value="P:cobalamin biosynthetic process"/>
    <property type="evidence" value="ECO:0007669"/>
    <property type="project" value="UniProtKB-UniRule"/>
</dbReference>
<gene>
    <name evidence="17" type="ORF">C5F48_08355</name>
</gene>
<feature type="binding site" evidence="16">
    <location>
        <begin position="20"/>
        <end position="27"/>
    </location>
    <ligand>
        <name>GTP</name>
        <dbReference type="ChEBI" id="CHEBI:37565"/>
    </ligand>
</feature>
<evidence type="ECO:0000256" key="13">
    <source>
        <dbReference type="ARBA" id="ARBA00023134"/>
    </source>
</evidence>
<dbReference type="EC" id="2.7.7.62" evidence="14"/>
<comment type="similarity">
    <text evidence="7 14">Belongs to the CobU/CobP family.</text>
</comment>
<name>A0A2T4JWF5_9RHOB</name>
<dbReference type="Proteomes" id="UP000241010">
    <property type="component" value="Unassembled WGS sequence"/>
</dbReference>
<keyword evidence="12 14" id="KW-0067">ATP-binding</keyword>
<dbReference type="InterPro" id="IPR027417">
    <property type="entry name" value="P-loop_NTPase"/>
</dbReference>
<keyword evidence="18" id="KW-1185">Reference proteome</keyword>
<evidence type="ECO:0000256" key="10">
    <source>
        <dbReference type="ARBA" id="ARBA00022741"/>
    </source>
</evidence>
<keyword evidence="11 14" id="KW-0418">Kinase</keyword>
<dbReference type="SUPFAM" id="SSF52540">
    <property type="entry name" value="P-loop containing nucleoside triphosphate hydrolases"/>
    <property type="match status" value="1"/>
</dbReference>
<dbReference type="RefSeq" id="WP_107663451.1">
    <property type="nucleotide sequence ID" value="NZ_PZKG01000027.1"/>
</dbReference>
<dbReference type="GO" id="GO:0005524">
    <property type="term" value="F:ATP binding"/>
    <property type="evidence" value="ECO:0007669"/>
    <property type="project" value="UniProtKB-UniRule"/>
</dbReference>
<comment type="catalytic activity">
    <reaction evidence="1 14">
        <text>adenosylcob(III)inamide + ATP = adenosylcob(III)inamide phosphate + ADP + H(+)</text>
        <dbReference type="Rhea" id="RHEA:15769"/>
        <dbReference type="ChEBI" id="CHEBI:2480"/>
        <dbReference type="ChEBI" id="CHEBI:15378"/>
        <dbReference type="ChEBI" id="CHEBI:30616"/>
        <dbReference type="ChEBI" id="CHEBI:58502"/>
        <dbReference type="ChEBI" id="CHEBI:456216"/>
        <dbReference type="EC" id="2.7.1.156"/>
    </reaction>
</comment>
<evidence type="ECO:0000313" key="17">
    <source>
        <dbReference type="EMBL" id="PTE22215.1"/>
    </source>
</evidence>
<dbReference type="PANTHER" id="PTHR34848">
    <property type="match status" value="1"/>
</dbReference>
<evidence type="ECO:0000256" key="7">
    <source>
        <dbReference type="ARBA" id="ARBA00007490"/>
    </source>
</evidence>
<organism evidence="17 18">
    <name type="scientific">Cereibacter changlensis JA139</name>
    <dbReference type="NCBI Taxonomy" id="1188249"/>
    <lineage>
        <taxon>Bacteria</taxon>
        <taxon>Pseudomonadati</taxon>
        <taxon>Pseudomonadota</taxon>
        <taxon>Alphaproteobacteria</taxon>
        <taxon>Rhodobacterales</taxon>
        <taxon>Paracoccaceae</taxon>
        <taxon>Cereibacter</taxon>
    </lineage>
</organism>
<evidence type="ECO:0000256" key="12">
    <source>
        <dbReference type="ARBA" id="ARBA00022840"/>
    </source>
</evidence>
<dbReference type="UniPathway" id="UPA00148">
    <property type="reaction ID" value="UER00236"/>
</dbReference>
<evidence type="ECO:0000256" key="3">
    <source>
        <dbReference type="ARBA" id="ARBA00001522"/>
    </source>
</evidence>
<dbReference type="Gene3D" id="3.40.50.300">
    <property type="entry name" value="P-loop containing nucleotide triphosphate hydrolases"/>
    <property type="match status" value="1"/>
</dbReference>
<reference evidence="17 18" key="1">
    <citation type="submission" date="2018-03" db="EMBL/GenBank/DDBJ databases">
        <title>Cereibacter changlensis.</title>
        <authorList>
            <person name="Meyer T.E."/>
            <person name="Miller S."/>
            <person name="Lodha T."/>
            <person name="Gandham S."/>
            <person name="Chintalapati S."/>
            <person name="Chintalapati V.R."/>
        </authorList>
    </citation>
    <scope>NUCLEOTIDE SEQUENCE [LARGE SCALE GENOMIC DNA]</scope>
    <source>
        <strain evidence="17 18">JA139</strain>
    </source>
</reference>
<dbReference type="AlphaFoldDB" id="A0A2T4JWF5"/>
<dbReference type="EC" id="2.7.1.156" evidence="14"/>
<feature type="active site" description="GMP-histidine intermediate" evidence="15">
    <location>
        <position position="61"/>
    </location>
</feature>
<evidence type="ECO:0000256" key="14">
    <source>
        <dbReference type="PIRNR" id="PIRNR006135"/>
    </source>
</evidence>
<dbReference type="OrthoDB" id="9788370at2"/>
<dbReference type="PIRSF" id="PIRSF006135">
    <property type="entry name" value="CobU"/>
    <property type="match status" value="1"/>
</dbReference>
<dbReference type="InterPro" id="IPR003203">
    <property type="entry name" value="CobU/CobP"/>
</dbReference>
<comment type="catalytic activity">
    <reaction evidence="3">
        <text>adenosylcob(III)inamide + GTP = adenosylcob(III)inamide phosphate + GDP + H(+)</text>
        <dbReference type="Rhea" id="RHEA:15765"/>
        <dbReference type="ChEBI" id="CHEBI:2480"/>
        <dbReference type="ChEBI" id="CHEBI:15378"/>
        <dbReference type="ChEBI" id="CHEBI:37565"/>
        <dbReference type="ChEBI" id="CHEBI:58189"/>
        <dbReference type="ChEBI" id="CHEBI:58502"/>
        <dbReference type="EC" id="2.7.1.156"/>
    </reaction>
</comment>
<feature type="binding site" evidence="16">
    <location>
        <begin position="62"/>
        <end position="65"/>
    </location>
    <ligand>
        <name>GTP</name>
        <dbReference type="ChEBI" id="CHEBI:37565"/>
    </ligand>
</feature>
<evidence type="ECO:0000256" key="16">
    <source>
        <dbReference type="PIRSR" id="PIRSR006135-2"/>
    </source>
</evidence>
<sequence>MSGSHDLTGAALPPLTVVLGGARSGKSRLAEDLVTATQRPRFYLATAEAWDDEMRKRIAQHRQDRGPEWTTVEAPLDLCSALSRIPSDGCVLLDCATLWLTNHLLAEHDLEAEAAGLLTALARCPAPVVVVSNEVGWSIVPENVLARRFRDEQGRLNQKLAAQADLVLGVMAGLPIVLKGGMPAGAA</sequence>
<comment type="function">
    <text evidence="4 14">Catalyzes ATP-dependent phosphorylation of adenosylcobinamide and addition of GMP to adenosylcobinamide phosphate.</text>
</comment>
<protein>
    <recommendedName>
        <fullName evidence="14">Bifunctional adenosylcobalamin biosynthesis protein</fullName>
        <ecNumber evidence="14">2.7.1.156</ecNumber>
        <ecNumber evidence="14">2.7.7.62</ecNumber>
    </recommendedName>
</protein>
<dbReference type="GO" id="GO:0043752">
    <property type="term" value="F:adenosylcobinamide kinase activity"/>
    <property type="evidence" value="ECO:0007669"/>
    <property type="project" value="UniProtKB-EC"/>
</dbReference>
<comment type="pathway">
    <text evidence="6 14">Cofactor biosynthesis; adenosylcobalamin biosynthesis; adenosylcobalamin from cob(II)yrinate a,c-diamide: step 5/7.</text>
</comment>
<comment type="caution">
    <text evidence="17">The sequence shown here is derived from an EMBL/GenBank/DDBJ whole genome shotgun (WGS) entry which is preliminary data.</text>
</comment>
<dbReference type="EMBL" id="PZKG01000027">
    <property type="protein sequence ID" value="PTE22215.1"/>
    <property type="molecule type" value="Genomic_DNA"/>
</dbReference>
<keyword evidence="13 14" id="KW-0342">GTP-binding</keyword>
<evidence type="ECO:0000256" key="6">
    <source>
        <dbReference type="ARBA" id="ARBA00005159"/>
    </source>
</evidence>
<evidence type="ECO:0000256" key="5">
    <source>
        <dbReference type="ARBA" id="ARBA00004692"/>
    </source>
</evidence>
<comment type="pathway">
    <text evidence="5 14">Cofactor biosynthesis; adenosylcobalamin biosynthesis; adenosylcobalamin from cob(II)yrinate a,c-diamide: step 6/7.</text>
</comment>
<evidence type="ECO:0000313" key="18">
    <source>
        <dbReference type="Proteomes" id="UP000241010"/>
    </source>
</evidence>
<dbReference type="CDD" id="cd00544">
    <property type="entry name" value="CobU"/>
    <property type="match status" value="1"/>
</dbReference>
<keyword evidence="10 14" id="KW-0547">Nucleotide-binding</keyword>
<accession>A0A2T4JWF5</accession>
<evidence type="ECO:0000256" key="9">
    <source>
        <dbReference type="ARBA" id="ARBA00022679"/>
    </source>
</evidence>
<feature type="binding site" evidence="16">
    <location>
        <position position="94"/>
    </location>
    <ligand>
        <name>GTP</name>
        <dbReference type="ChEBI" id="CHEBI:37565"/>
    </ligand>
</feature>
<proteinExistence type="inferred from homology"/>
<keyword evidence="9 14" id="KW-0808">Transferase</keyword>
<dbReference type="NCBIfam" id="NF004469">
    <property type="entry name" value="PRK05800.1"/>
    <property type="match status" value="1"/>
</dbReference>
<feature type="binding site" evidence="16">
    <location>
        <begin position="45"/>
        <end position="47"/>
    </location>
    <ligand>
        <name>GTP</name>
        <dbReference type="ChEBI" id="CHEBI:37565"/>
    </ligand>
</feature>
<evidence type="ECO:0000256" key="1">
    <source>
        <dbReference type="ARBA" id="ARBA00000312"/>
    </source>
</evidence>
<dbReference type="PANTHER" id="PTHR34848:SF1">
    <property type="entry name" value="BIFUNCTIONAL ADENOSYLCOBALAMIN BIOSYNTHESIS PROTEIN COBU"/>
    <property type="match status" value="1"/>
</dbReference>